<evidence type="ECO:0000313" key="2">
    <source>
        <dbReference type="EMBL" id="HAS6675344.1"/>
    </source>
</evidence>
<evidence type="ECO:0000259" key="1">
    <source>
        <dbReference type="Pfam" id="PF04233"/>
    </source>
</evidence>
<dbReference type="Proteomes" id="UP000856022">
    <property type="component" value="Unassembled WGS sequence"/>
</dbReference>
<sequence>MAVLTDVERAEKDNLTKMERLENEALSFTANKLSSAITSAIKSGNVGIDAFMSAYTATYTNSMMVSWLLGQVHIIKQIDANIELANAPITLAVDPIPFQEAIDALSSMIPADSKTYRQTEASMKLRAFTIANVSSLDAVNRVKKLYEEALNEGQSRSEVLRNLDAYLEQVGIAQANPYWLELHYRNNMMTAYNAGRWTQIADNDLVEFLVYTSVMDDGTTKLCRELDGVAKPKNDEFWIEFYPPNHHKCRGTVSVLTREQYDKLPSSKKSQYTKITISSMHENDTFSKEHQFRSSPLVSMQALPESLATSAQEYGLTNKVLSYSYEQSKSVIQEQINQAAKSRVSTAVLDKAIQETPELNPFKEKLAGTNLDDVDGILFGFDELDGGEWLPTLQYLVALDDKRTAVMLMAAFDKAEVYTVKHLTNSELAKLQAEFIQLESK</sequence>
<dbReference type="Pfam" id="PF04233">
    <property type="entry name" value="Phage_Mu_F"/>
    <property type="match status" value="1"/>
</dbReference>
<dbReference type="NCBIfam" id="TIGR01641">
    <property type="entry name" value="phageSPP1_gp7"/>
    <property type="match status" value="1"/>
</dbReference>
<dbReference type="EMBL" id="DACQKT010000001">
    <property type="protein sequence ID" value="HAS6675344.1"/>
    <property type="molecule type" value="Genomic_DNA"/>
</dbReference>
<dbReference type="RefSeq" id="WP_024700551.1">
    <property type="nucleotide sequence ID" value="NZ_JACVHJ010000036.1"/>
</dbReference>
<dbReference type="InterPro" id="IPR006528">
    <property type="entry name" value="Phage_head_morphogenesis_dom"/>
</dbReference>
<organism evidence="2">
    <name type="scientific">Vibrio parahaemolyticus</name>
    <dbReference type="NCBI Taxonomy" id="670"/>
    <lineage>
        <taxon>Bacteria</taxon>
        <taxon>Pseudomonadati</taxon>
        <taxon>Pseudomonadota</taxon>
        <taxon>Gammaproteobacteria</taxon>
        <taxon>Vibrionales</taxon>
        <taxon>Vibrionaceae</taxon>
        <taxon>Vibrio</taxon>
    </lineage>
</organism>
<protein>
    <submittedName>
        <fullName evidence="2">Phage head morphogenesis protein</fullName>
    </submittedName>
</protein>
<comment type="caution">
    <text evidence="2">The sequence shown here is derived from an EMBL/GenBank/DDBJ whole genome shotgun (WGS) entry which is preliminary data.</text>
</comment>
<accession>A0A8H9JUE6</accession>
<reference evidence="2" key="1">
    <citation type="journal article" date="2018" name="Genome Biol.">
        <title>SKESA: strategic k-mer extension for scrupulous assemblies.</title>
        <authorList>
            <person name="Souvorov A."/>
            <person name="Agarwala R."/>
            <person name="Lipman D.J."/>
        </authorList>
    </citation>
    <scope>NUCLEOTIDE SEQUENCE</scope>
    <source>
        <strain evidence="2">1930</strain>
    </source>
</reference>
<reference evidence="2" key="2">
    <citation type="submission" date="2019-12" db="EMBL/GenBank/DDBJ databases">
        <authorList>
            <consortium name="NCBI Pathogen Detection Project"/>
        </authorList>
    </citation>
    <scope>NUCLEOTIDE SEQUENCE</scope>
    <source>
        <strain evidence="2">1930</strain>
    </source>
</reference>
<proteinExistence type="predicted"/>
<name>A0A8H9JUE6_VIBPH</name>
<dbReference type="AlphaFoldDB" id="A0A8H9JUE6"/>
<gene>
    <name evidence="2" type="ORF">I7278_00815</name>
</gene>
<feature type="domain" description="Phage head morphogenesis" evidence="1">
    <location>
        <begin position="141"/>
        <end position="253"/>
    </location>
</feature>